<sequence length="369" mass="39902">MPTADELISAASIRQLARVLGATAAPSTRWSTVRASAEALGPLGLSQRTRAVCDALVQDLPGTYPAAADVFRAALADPRFSGWMIWPVTEAVAALAVDSARPADFEDGLALLAALTPRLTSEFALRTFLNADMERTLRTVSTWTASADPSVRRLASEGTRPRLPWAKQVPELRHRPSVTVPILDALHTDADEVVRRSVANHLNDISRLDPALAVSTARDWSERAAAATTPAVVKHAMRTLVKQADAAALDLLGFAPPSEDLTVTGPSLRSTKVTQDDALVFGVDLTNEGPRPVRLAVDYVIHYLKANGTTAPRVFKLTTRTLAAGERLALERKHSFRPITTRRHYPGEHALEIQVNGRRSGRAAFVVDL</sequence>
<evidence type="ECO:0000313" key="1">
    <source>
        <dbReference type="EMBL" id="WSC02097.1"/>
    </source>
</evidence>
<proteinExistence type="predicted"/>
<reference evidence="1" key="1">
    <citation type="submission" date="2022-10" db="EMBL/GenBank/DDBJ databases">
        <title>The complete genomes of actinobacterial strains from the NBC collection.</title>
        <authorList>
            <person name="Joergensen T.S."/>
            <person name="Alvarez Arevalo M."/>
            <person name="Sterndorff E.B."/>
            <person name="Faurdal D."/>
            <person name="Vuksanovic O."/>
            <person name="Mourched A.-S."/>
            <person name="Charusanti P."/>
            <person name="Shaw S."/>
            <person name="Blin K."/>
            <person name="Weber T."/>
        </authorList>
    </citation>
    <scope>NUCLEOTIDE SEQUENCE</scope>
    <source>
        <strain evidence="1">NBC 01771</strain>
    </source>
</reference>
<gene>
    <name evidence="1" type="ORF">OG835_37250</name>
</gene>
<accession>A0ACD4ZW95</accession>
<dbReference type="EMBL" id="CP109109">
    <property type="protein sequence ID" value="WSC02097.1"/>
    <property type="molecule type" value="Genomic_DNA"/>
</dbReference>
<organism evidence="1 2">
    <name type="scientific">Streptomyces scopuliridis</name>
    <dbReference type="NCBI Taxonomy" id="452529"/>
    <lineage>
        <taxon>Bacteria</taxon>
        <taxon>Bacillati</taxon>
        <taxon>Actinomycetota</taxon>
        <taxon>Actinomycetes</taxon>
        <taxon>Kitasatosporales</taxon>
        <taxon>Streptomycetaceae</taxon>
        <taxon>Streptomyces</taxon>
    </lineage>
</organism>
<protein>
    <submittedName>
        <fullName evidence="1">DNA alkylation repair protein</fullName>
    </submittedName>
</protein>
<name>A0ACD4ZW95_9ACTN</name>
<dbReference type="Proteomes" id="UP001348369">
    <property type="component" value="Chromosome"/>
</dbReference>
<keyword evidence="2" id="KW-1185">Reference proteome</keyword>
<evidence type="ECO:0000313" key="2">
    <source>
        <dbReference type="Proteomes" id="UP001348369"/>
    </source>
</evidence>